<dbReference type="SMART" id="SM00327">
    <property type="entry name" value="VWA"/>
    <property type="match status" value="1"/>
</dbReference>
<feature type="domain" description="VWFA" evidence="3">
    <location>
        <begin position="306"/>
        <end position="475"/>
    </location>
</feature>
<evidence type="ECO:0000313" key="7">
    <source>
        <dbReference type="Proteomes" id="UP001152797"/>
    </source>
</evidence>
<reference evidence="5" key="1">
    <citation type="submission" date="2022-10" db="EMBL/GenBank/DDBJ databases">
        <authorList>
            <person name="Chen Y."/>
            <person name="Dougan E. K."/>
            <person name="Chan C."/>
            <person name="Rhodes N."/>
            <person name="Thang M."/>
        </authorList>
    </citation>
    <scope>NUCLEOTIDE SEQUENCE</scope>
</reference>
<evidence type="ECO:0000313" key="6">
    <source>
        <dbReference type="EMBL" id="CAL4802333.1"/>
    </source>
</evidence>
<dbReference type="EMBL" id="CAMXCT020006511">
    <property type="protein sequence ID" value="CAL1168396.1"/>
    <property type="molecule type" value="Genomic_DNA"/>
</dbReference>
<feature type="region of interest" description="Disordered" evidence="1">
    <location>
        <begin position="972"/>
        <end position="991"/>
    </location>
</feature>
<feature type="chain" id="PRO_5043271647" evidence="2">
    <location>
        <begin position="20"/>
        <end position="991"/>
    </location>
</feature>
<dbReference type="Proteomes" id="UP001152797">
    <property type="component" value="Unassembled WGS sequence"/>
</dbReference>
<evidence type="ECO:0000259" key="3">
    <source>
        <dbReference type="PROSITE" id="PS50234"/>
    </source>
</evidence>
<evidence type="ECO:0000259" key="4">
    <source>
        <dbReference type="PROSITE" id="PS51468"/>
    </source>
</evidence>
<dbReference type="Gene3D" id="3.40.50.410">
    <property type="entry name" value="von Willebrand factor, type A domain"/>
    <property type="match status" value="1"/>
</dbReference>
<gene>
    <name evidence="5" type="ORF">C1SCF055_LOCUS39875</name>
</gene>
<feature type="region of interest" description="Disordered" evidence="1">
    <location>
        <begin position="513"/>
        <end position="542"/>
    </location>
</feature>
<feature type="signal peptide" evidence="2">
    <location>
        <begin position="1"/>
        <end position="19"/>
    </location>
</feature>
<sequence length="991" mass="107775">MMALSLWSLAAFAFIGSHALQVGLVGTCGQQPCVAAVESASVAVEIKGAIATTKLQQVFRGVLNSKGESKMKDTYFVFPIHAGTIVTGFTAEINGRFLQGKVMERHEAQQAYQTAIKESRCAALAQHGFSVAENGMDLYRISLGNLPTRQPALVNFSFVQELPLQDSDMKNQGFLRLLLPALVGAPSRYSPDDPSEKLLQAATHQAPSVKLAIAIEPSATVSSPSHGELLSTEGGNAADVSKTVAQVEMRKWQDISKDFVLHIHFSQDRSLFRPRAVLEQHPKLKTWVAVAELVPRFSWDLLTNVEISILVDRSGSMQGRKELFARQALEHFVRSCPFQALVDIIGFGNSYEKLFPSPVQLEGEHFHTALAHARTLEANLGGTELARPLEYVLSRELKDGFHRRVLVLTDGEVWNTDHVISVAERCGARCELHTLGLGSGASTALLLRLARKGHGSAQFLADGEEEALQETVAKVLSAALQPPVTELQVHWPSSGSQLQGEETDAAIHSDSDGGIFQEGAVPSPSEILGQSSSEEKQKQKEEIRMKNVRRFSEQGGFQRFVQAGRLPRVRSGQRWSAYAFLGLMNDSHLPDEINMTGKMNGREFDLKLPVIRSNGTTLHALAAWHMSETLSVEGSWPELADGHGMGWEDLDWQIVALGITYGISTSKTSWIALDSAAKLYAAEVTSTPNLSPSTQIAHSFGSGLSMRSFARLGSTLSVLDFASLGSSLTLRSFCRLGSTKSVLDISRMLYGAASQASNFQDSTLTFARLGASQSIDVGLDVGQVASLPSSSVSSKRSSEVMYISLKISKNISVPIAMIHMANQSPETPSCSLAILRNNVTPMGAVLKNITGVGIGCSFPGRFGLVDLAPATDVADVLESIRVMPNCTLQLGASQPHIRLKDLNVSHLRSQLDQTLQLEPELAELLEMDVRKWGCPQMNRETYYDLLDSQRADGSFDWPVKFLQRLGHQSQEPASWPQVVGGQRPLSKSGDG</sequence>
<dbReference type="InterPro" id="IPR036465">
    <property type="entry name" value="vWFA_dom_sf"/>
</dbReference>
<dbReference type="Pfam" id="PF08487">
    <property type="entry name" value="VIT"/>
    <property type="match status" value="1"/>
</dbReference>
<protein>
    <submittedName>
        <fullName evidence="6">VWFA domain-containing protein</fullName>
    </submittedName>
</protein>
<name>A0A9P1DRQ6_9DINO</name>
<organism evidence="5">
    <name type="scientific">Cladocopium goreaui</name>
    <dbReference type="NCBI Taxonomy" id="2562237"/>
    <lineage>
        <taxon>Eukaryota</taxon>
        <taxon>Sar</taxon>
        <taxon>Alveolata</taxon>
        <taxon>Dinophyceae</taxon>
        <taxon>Suessiales</taxon>
        <taxon>Symbiodiniaceae</taxon>
        <taxon>Cladocopium</taxon>
    </lineage>
</organism>
<proteinExistence type="predicted"/>
<dbReference type="PANTHER" id="PTHR45737">
    <property type="entry name" value="VON WILLEBRAND FACTOR A DOMAIN-CONTAINING PROTEIN 5A"/>
    <property type="match status" value="1"/>
</dbReference>
<dbReference type="PROSITE" id="PS51468">
    <property type="entry name" value="VIT"/>
    <property type="match status" value="1"/>
</dbReference>
<keyword evidence="2" id="KW-0732">Signal</keyword>
<dbReference type="PANTHER" id="PTHR45737:SF6">
    <property type="entry name" value="VON WILLEBRAND FACTOR A DOMAIN-CONTAINING PROTEIN 5A"/>
    <property type="match status" value="1"/>
</dbReference>
<dbReference type="OrthoDB" id="312927at2759"/>
<evidence type="ECO:0000256" key="2">
    <source>
        <dbReference type="SAM" id="SignalP"/>
    </source>
</evidence>
<dbReference type="InterPro" id="IPR002035">
    <property type="entry name" value="VWF_A"/>
</dbReference>
<dbReference type="Pfam" id="PF13768">
    <property type="entry name" value="VWA_3"/>
    <property type="match status" value="1"/>
</dbReference>
<dbReference type="SMART" id="SM00609">
    <property type="entry name" value="VIT"/>
    <property type="match status" value="1"/>
</dbReference>
<accession>A0A9P1DRQ6</accession>
<comment type="caution">
    <text evidence="5">The sequence shown here is derived from an EMBL/GenBank/DDBJ whole genome shotgun (WGS) entry which is preliminary data.</text>
</comment>
<evidence type="ECO:0000313" key="5">
    <source>
        <dbReference type="EMBL" id="CAI4015021.1"/>
    </source>
</evidence>
<dbReference type="InterPro" id="IPR013694">
    <property type="entry name" value="VIT"/>
</dbReference>
<keyword evidence="7" id="KW-1185">Reference proteome</keyword>
<dbReference type="EMBL" id="CAMXCT030006511">
    <property type="protein sequence ID" value="CAL4802333.1"/>
    <property type="molecule type" value="Genomic_DNA"/>
</dbReference>
<feature type="compositionally biased region" description="Basic and acidic residues" evidence="1">
    <location>
        <begin position="533"/>
        <end position="542"/>
    </location>
</feature>
<dbReference type="PROSITE" id="PS50234">
    <property type="entry name" value="VWFA"/>
    <property type="match status" value="1"/>
</dbReference>
<dbReference type="SUPFAM" id="SSF53300">
    <property type="entry name" value="vWA-like"/>
    <property type="match status" value="1"/>
</dbReference>
<evidence type="ECO:0000256" key="1">
    <source>
        <dbReference type="SAM" id="MobiDB-lite"/>
    </source>
</evidence>
<feature type="domain" description="VIT" evidence="4">
    <location>
        <begin position="21"/>
        <end position="160"/>
    </location>
</feature>
<dbReference type="AlphaFoldDB" id="A0A9P1DRQ6"/>
<reference evidence="6 7" key="2">
    <citation type="submission" date="2024-05" db="EMBL/GenBank/DDBJ databases">
        <authorList>
            <person name="Chen Y."/>
            <person name="Shah S."/>
            <person name="Dougan E. K."/>
            <person name="Thang M."/>
            <person name="Chan C."/>
        </authorList>
    </citation>
    <scope>NUCLEOTIDE SEQUENCE [LARGE SCALE GENOMIC DNA]</scope>
</reference>
<dbReference type="EMBL" id="CAMXCT010006511">
    <property type="protein sequence ID" value="CAI4015021.1"/>
    <property type="molecule type" value="Genomic_DNA"/>
</dbReference>